<proteinExistence type="predicted"/>
<dbReference type="InterPro" id="IPR013216">
    <property type="entry name" value="Methyltransf_11"/>
</dbReference>
<dbReference type="CDD" id="cd02440">
    <property type="entry name" value="AdoMet_MTases"/>
    <property type="match status" value="1"/>
</dbReference>
<dbReference type="GO" id="GO:0008757">
    <property type="term" value="F:S-adenosylmethionine-dependent methyltransferase activity"/>
    <property type="evidence" value="ECO:0007669"/>
    <property type="project" value="InterPro"/>
</dbReference>
<dbReference type="AlphaFoldDB" id="Q114H1"/>
<accession>Q114H1</accession>
<dbReference type="PANTHER" id="PTHR42912:SF80">
    <property type="entry name" value="METHYLTRANSFERASE DOMAIN-CONTAINING PROTEIN"/>
    <property type="match status" value="1"/>
</dbReference>
<keyword evidence="2" id="KW-0808">Transferase</keyword>
<dbReference type="Gene3D" id="3.40.50.150">
    <property type="entry name" value="Vaccinia Virus protein VP39"/>
    <property type="match status" value="1"/>
</dbReference>
<dbReference type="InterPro" id="IPR029063">
    <property type="entry name" value="SAM-dependent_MTases_sf"/>
</dbReference>
<dbReference type="RefSeq" id="WP_011611478.1">
    <property type="nucleotide sequence ID" value="NC_008312.1"/>
</dbReference>
<dbReference type="EMBL" id="CP000393">
    <property type="protein sequence ID" value="ABG51103.1"/>
    <property type="molecule type" value="Genomic_DNA"/>
</dbReference>
<dbReference type="Pfam" id="PF08241">
    <property type="entry name" value="Methyltransf_11"/>
    <property type="match status" value="1"/>
</dbReference>
<gene>
    <name evidence="2" type="ordered locus">Tery_1847</name>
</gene>
<sequence>MVNKISAEEFYDDFAPNYDDVLKDPKCNAQHVYEAAKIFHQYNYHQGSILDIGCGTGFLSELLEGNFEYTGIDVSANMLEYSAKRGYQTIHKPIETALPKIDTQSYDFVFCLGALLFVEDAQKAIEHIYRIARKAILISLDETTEEYIKNFAVLVYDHSKITIKNAIEDYLIIGWTSTTTGISIRTRMIYIEQKN</sequence>
<evidence type="ECO:0000259" key="1">
    <source>
        <dbReference type="Pfam" id="PF08241"/>
    </source>
</evidence>
<protein>
    <submittedName>
        <fullName evidence="2">Methyltransferase type 11</fullName>
    </submittedName>
</protein>
<organism evidence="2">
    <name type="scientific">Trichodesmium erythraeum (strain IMS101)</name>
    <dbReference type="NCBI Taxonomy" id="203124"/>
    <lineage>
        <taxon>Bacteria</taxon>
        <taxon>Bacillati</taxon>
        <taxon>Cyanobacteriota</taxon>
        <taxon>Cyanophyceae</taxon>
        <taxon>Oscillatoriophycideae</taxon>
        <taxon>Oscillatoriales</taxon>
        <taxon>Microcoleaceae</taxon>
        <taxon>Trichodesmium</taxon>
    </lineage>
</organism>
<dbReference type="KEGG" id="ter:Tery_1847"/>
<dbReference type="HOGENOM" id="CLU_1395779_0_0_3"/>
<dbReference type="eggNOG" id="COG2226">
    <property type="taxonomic scope" value="Bacteria"/>
</dbReference>
<dbReference type="SUPFAM" id="SSF53335">
    <property type="entry name" value="S-adenosyl-L-methionine-dependent methyltransferases"/>
    <property type="match status" value="1"/>
</dbReference>
<evidence type="ECO:0000313" key="2">
    <source>
        <dbReference type="EMBL" id="ABG51103.1"/>
    </source>
</evidence>
<dbReference type="GO" id="GO:0032259">
    <property type="term" value="P:methylation"/>
    <property type="evidence" value="ECO:0007669"/>
    <property type="project" value="UniProtKB-KW"/>
</dbReference>
<feature type="domain" description="Methyltransferase type 11" evidence="1">
    <location>
        <begin position="50"/>
        <end position="134"/>
    </location>
</feature>
<keyword evidence="2" id="KW-0489">Methyltransferase</keyword>
<name>Q114H1_TRIEI</name>
<dbReference type="PANTHER" id="PTHR42912">
    <property type="entry name" value="METHYLTRANSFERASE"/>
    <property type="match status" value="1"/>
</dbReference>
<dbReference type="InterPro" id="IPR050508">
    <property type="entry name" value="Methyltransf_Superfamily"/>
</dbReference>
<dbReference type="OrthoDB" id="9808140at2"/>
<reference evidence="2" key="1">
    <citation type="submission" date="2006-06" db="EMBL/GenBank/DDBJ databases">
        <title>Complete sequence of Trichodesmium erythraeum IMS101.</title>
        <authorList>
            <consortium name="US DOE Joint Genome Institute"/>
            <person name="Copeland A."/>
            <person name="Lucas S."/>
            <person name="Lapidus A."/>
            <person name="Barry K."/>
            <person name="Detter J.C."/>
            <person name="Glavina del Rio T."/>
            <person name="Hammon N."/>
            <person name="Israni S."/>
            <person name="Dalin E."/>
            <person name="Tice H."/>
            <person name="Pitluck S."/>
            <person name="Kiss H."/>
            <person name="Munk A.C."/>
            <person name="Brettin T."/>
            <person name="Bruce D."/>
            <person name="Han C."/>
            <person name="Tapia R."/>
            <person name="Gilna P."/>
            <person name="Schmutz J."/>
            <person name="Larimer F."/>
            <person name="Land M."/>
            <person name="Hauser L."/>
            <person name="Kyrpides N."/>
            <person name="Kim E."/>
            <person name="Richardson P."/>
        </authorList>
    </citation>
    <scope>NUCLEOTIDE SEQUENCE [LARGE SCALE GENOMIC DNA]</scope>
    <source>
        <strain evidence="2">IMS101</strain>
    </source>
</reference>